<keyword evidence="4 6" id="KW-1133">Transmembrane helix</keyword>
<feature type="transmembrane region" description="Helical" evidence="6">
    <location>
        <begin position="49"/>
        <end position="70"/>
    </location>
</feature>
<feature type="transmembrane region" description="Helical" evidence="6">
    <location>
        <begin position="217"/>
        <end position="242"/>
    </location>
</feature>
<feature type="transmembrane region" description="Helical" evidence="6">
    <location>
        <begin position="13"/>
        <end position="37"/>
    </location>
</feature>
<dbReference type="GO" id="GO:0006825">
    <property type="term" value="P:copper ion transport"/>
    <property type="evidence" value="ECO:0007669"/>
    <property type="project" value="InterPro"/>
</dbReference>
<name>A0A8S8XBY5_9PROT</name>
<dbReference type="Pfam" id="PF05425">
    <property type="entry name" value="CopD"/>
    <property type="match status" value="1"/>
</dbReference>
<dbReference type="InterPro" id="IPR032694">
    <property type="entry name" value="CopC/D"/>
</dbReference>
<dbReference type="Proteomes" id="UP000681075">
    <property type="component" value="Unassembled WGS sequence"/>
</dbReference>
<evidence type="ECO:0000313" key="8">
    <source>
        <dbReference type="EMBL" id="GIL38760.1"/>
    </source>
</evidence>
<feature type="transmembrane region" description="Helical" evidence="6">
    <location>
        <begin position="190"/>
        <end position="211"/>
    </location>
</feature>
<dbReference type="GO" id="GO:0005886">
    <property type="term" value="C:plasma membrane"/>
    <property type="evidence" value="ECO:0007669"/>
    <property type="project" value="UniProtKB-SubCell"/>
</dbReference>
<evidence type="ECO:0000256" key="1">
    <source>
        <dbReference type="ARBA" id="ARBA00004651"/>
    </source>
</evidence>
<feature type="transmembrane region" description="Helical" evidence="6">
    <location>
        <begin position="269"/>
        <end position="289"/>
    </location>
</feature>
<dbReference type="InterPro" id="IPR008457">
    <property type="entry name" value="Cu-R_CopD_dom"/>
</dbReference>
<sequence length="542" mass="58155">MALLFDLFGFLEVVVRFASLIGQAFAVGGVVFILLLVRPAGDPALLDRALRLVRISAAALIVIVGIDLWMKLVMLEAVNGVTFLDGLGAGFARGLLVRFAASVLLLLFARAPFGIGRAIGATVAATALILGAAATSHAVSRPDGRDLLIVANALHQAAACIWIGGIPFLLMSLKGATAASARYYGRGASLLSMLGVAGLVLAGTFMAYAYIGSWSGFYGHAYGLMLGTKLCFFAGLLGLGYFNYRTVEKMRADPSTPTSRLIARAQAEIGIGITIFAVAASLTSIAPAIDQPDEHVPLSAIVERLTPEVPRLTSPDHDDLAIPMLQAQLDASRPADDTGDRPKAYVCGAGDLPPINAADIAWSEYNHHWAGLFVLVIGLLCLLERTGKAPWARWWPLVFIGLAAFLFVRSDPEAWPLGQIGFWESMRSADVFQHRLVVLLVIAFGIFETLVRTGRIKNPRAAYIFPIMIAIGGGLLLLHSHPLSDVKASFLIEMTHSPMAVLGVAAAWSRFLELRMKSPTAAWIWPICFVLIGLVLLDYREA</sequence>
<accession>A0A8S8XBY5</accession>
<feature type="transmembrane region" description="Helical" evidence="6">
    <location>
        <begin position="432"/>
        <end position="451"/>
    </location>
</feature>
<evidence type="ECO:0000256" key="6">
    <source>
        <dbReference type="SAM" id="Phobius"/>
    </source>
</evidence>
<reference evidence="8" key="1">
    <citation type="submission" date="2021-02" db="EMBL/GenBank/DDBJ databases">
        <title>Genome sequence of Rhodospirillales sp. strain TMPK1 isolated from soil.</title>
        <authorList>
            <person name="Nakai R."/>
            <person name="Kusada H."/>
            <person name="Tamaki H."/>
        </authorList>
    </citation>
    <scope>NUCLEOTIDE SEQUENCE</scope>
    <source>
        <strain evidence="8">TMPK1</strain>
    </source>
</reference>
<feature type="transmembrane region" description="Helical" evidence="6">
    <location>
        <begin position="90"/>
        <end position="108"/>
    </location>
</feature>
<dbReference type="PANTHER" id="PTHR34820">
    <property type="entry name" value="INNER MEMBRANE PROTEIN YEBZ"/>
    <property type="match status" value="1"/>
</dbReference>
<feature type="transmembrane region" description="Helical" evidence="6">
    <location>
        <begin position="367"/>
        <end position="384"/>
    </location>
</feature>
<gene>
    <name evidence="8" type="ORF">TMPK1_09970</name>
</gene>
<comment type="caution">
    <text evidence="8">The sequence shown here is derived from an EMBL/GenBank/DDBJ whole genome shotgun (WGS) entry which is preliminary data.</text>
</comment>
<evidence type="ECO:0000256" key="5">
    <source>
        <dbReference type="ARBA" id="ARBA00023136"/>
    </source>
</evidence>
<dbReference type="AlphaFoldDB" id="A0A8S8XBY5"/>
<protein>
    <submittedName>
        <fullName evidence="8">Copper resistance protein</fullName>
    </submittedName>
</protein>
<feature type="transmembrane region" description="Helical" evidence="6">
    <location>
        <begin position="115"/>
        <end position="135"/>
    </location>
</feature>
<keyword evidence="2" id="KW-1003">Cell membrane</keyword>
<feature type="domain" description="Copper resistance protein D" evidence="7">
    <location>
        <begin position="189"/>
        <end position="282"/>
    </location>
</feature>
<feature type="transmembrane region" description="Helical" evidence="6">
    <location>
        <begin position="391"/>
        <end position="408"/>
    </location>
</feature>
<keyword evidence="5 6" id="KW-0472">Membrane</keyword>
<evidence type="ECO:0000256" key="4">
    <source>
        <dbReference type="ARBA" id="ARBA00022989"/>
    </source>
</evidence>
<dbReference type="EMBL" id="BOPV01000001">
    <property type="protein sequence ID" value="GIL38760.1"/>
    <property type="molecule type" value="Genomic_DNA"/>
</dbReference>
<proteinExistence type="predicted"/>
<evidence type="ECO:0000313" key="9">
    <source>
        <dbReference type="Proteomes" id="UP000681075"/>
    </source>
</evidence>
<dbReference type="PANTHER" id="PTHR34820:SF4">
    <property type="entry name" value="INNER MEMBRANE PROTEIN YEBZ"/>
    <property type="match status" value="1"/>
</dbReference>
<comment type="subcellular location">
    <subcellularLocation>
        <location evidence="1">Cell membrane</location>
        <topology evidence="1">Multi-pass membrane protein</topology>
    </subcellularLocation>
</comment>
<evidence type="ECO:0000259" key="7">
    <source>
        <dbReference type="Pfam" id="PF05425"/>
    </source>
</evidence>
<evidence type="ECO:0000256" key="2">
    <source>
        <dbReference type="ARBA" id="ARBA00022475"/>
    </source>
</evidence>
<dbReference type="RefSeq" id="WP_420241820.1">
    <property type="nucleotide sequence ID" value="NZ_BOPV01000001.1"/>
</dbReference>
<keyword evidence="3 6" id="KW-0812">Transmembrane</keyword>
<feature type="transmembrane region" description="Helical" evidence="6">
    <location>
        <begin position="520"/>
        <end position="537"/>
    </location>
</feature>
<organism evidence="8 9">
    <name type="scientific">Roseiterribacter gracilis</name>
    <dbReference type="NCBI Taxonomy" id="2812848"/>
    <lineage>
        <taxon>Bacteria</taxon>
        <taxon>Pseudomonadati</taxon>
        <taxon>Pseudomonadota</taxon>
        <taxon>Alphaproteobacteria</taxon>
        <taxon>Rhodospirillales</taxon>
        <taxon>Roseiterribacteraceae</taxon>
        <taxon>Roseiterribacter</taxon>
    </lineage>
</organism>
<feature type="transmembrane region" description="Helical" evidence="6">
    <location>
        <begin position="463"/>
        <end position="482"/>
    </location>
</feature>
<keyword evidence="9" id="KW-1185">Reference proteome</keyword>
<feature type="transmembrane region" description="Helical" evidence="6">
    <location>
        <begin position="147"/>
        <end position="170"/>
    </location>
</feature>
<evidence type="ECO:0000256" key="3">
    <source>
        <dbReference type="ARBA" id="ARBA00022692"/>
    </source>
</evidence>